<dbReference type="EMBL" id="FORM01000003">
    <property type="protein sequence ID" value="SFI92308.1"/>
    <property type="molecule type" value="Genomic_DNA"/>
</dbReference>
<keyword evidence="1" id="KW-1133">Transmembrane helix</keyword>
<dbReference type="AlphaFoldDB" id="A0A1I3M5S5"/>
<evidence type="ECO:0000256" key="1">
    <source>
        <dbReference type="SAM" id="Phobius"/>
    </source>
</evidence>
<feature type="transmembrane region" description="Helical" evidence="1">
    <location>
        <begin position="73"/>
        <end position="94"/>
    </location>
</feature>
<sequence>MGDLEPIKKKVSTKPAVSGGANFETHVLSQTRNGFKFKPSLGFALFTLLFVSVAYAFLYAGIALYIKTQNFDFIFSLVTLVGTMFFIAGNYLLISYFSPIVFNKHSNRFYRGFNKHSSKKSTVLSNIVALQIIGETISGENGNYKSFELNLVLKDASRINVVDHGKLKTIIIDAEVLSKHFNLPIWHATS</sequence>
<dbReference type="RefSeq" id="WP_090838382.1">
    <property type="nucleotide sequence ID" value="NZ_FORM01000003.1"/>
</dbReference>
<gene>
    <name evidence="2" type="ORF">SAMN05443431_10316</name>
</gene>
<keyword evidence="3" id="KW-1185">Reference proteome</keyword>
<name>A0A1I3M5S5_9FLAO</name>
<proteinExistence type="predicted"/>
<reference evidence="3" key="1">
    <citation type="submission" date="2016-10" db="EMBL/GenBank/DDBJ databases">
        <authorList>
            <person name="Varghese N."/>
            <person name="Submissions S."/>
        </authorList>
    </citation>
    <scope>NUCLEOTIDE SEQUENCE [LARGE SCALE GENOMIC DNA]</scope>
    <source>
        <strain evidence="3">DSM 28881</strain>
    </source>
</reference>
<evidence type="ECO:0000313" key="2">
    <source>
        <dbReference type="EMBL" id="SFI92308.1"/>
    </source>
</evidence>
<dbReference type="STRING" id="1144750.SAMN05443431_10316"/>
<protein>
    <submittedName>
        <fullName evidence="2">Uncharacterized protein</fullName>
    </submittedName>
</protein>
<dbReference type="Proteomes" id="UP000199559">
    <property type="component" value="Unassembled WGS sequence"/>
</dbReference>
<accession>A0A1I3M5S5</accession>
<organism evidence="2 3">
    <name type="scientific">Olleya namhaensis</name>
    <dbReference type="NCBI Taxonomy" id="1144750"/>
    <lineage>
        <taxon>Bacteria</taxon>
        <taxon>Pseudomonadati</taxon>
        <taxon>Bacteroidota</taxon>
        <taxon>Flavobacteriia</taxon>
        <taxon>Flavobacteriales</taxon>
        <taxon>Flavobacteriaceae</taxon>
    </lineage>
</organism>
<feature type="transmembrane region" description="Helical" evidence="1">
    <location>
        <begin position="41"/>
        <end position="67"/>
    </location>
</feature>
<keyword evidence="1" id="KW-0472">Membrane</keyword>
<evidence type="ECO:0000313" key="3">
    <source>
        <dbReference type="Proteomes" id="UP000199559"/>
    </source>
</evidence>
<keyword evidence="1" id="KW-0812">Transmembrane</keyword>